<reference evidence="2" key="1">
    <citation type="journal article" date="2023" name="G3 (Bethesda)">
        <title>A reference genome for the long-term kleptoplast-retaining sea slug Elysia crispata morphotype clarki.</title>
        <authorList>
            <person name="Eastman K.E."/>
            <person name="Pendleton A.L."/>
            <person name="Shaikh M.A."/>
            <person name="Suttiyut T."/>
            <person name="Ogas R."/>
            <person name="Tomko P."/>
            <person name="Gavelis G."/>
            <person name="Widhalm J.R."/>
            <person name="Wisecaver J.H."/>
        </authorList>
    </citation>
    <scope>NUCLEOTIDE SEQUENCE</scope>
    <source>
        <strain evidence="2">ECLA1</strain>
    </source>
</reference>
<feature type="chain" id="PRO_5042295361" evidence="1">
    <location>
        <begin position="20"/>
        <end position="144"/>
    </location>
</feature>
<gene>
    <name evidence="2" type="ORF">RRG08_006423</name>
</gene>
<name>A0AAE1DMJ2_9GAST</name>
<proteinExistence type="predicted"/>
<dbReference type="Proteomes" id="UP001283361">
    <property type="component" value="Unassembled WGS sequence"/>
</dbReference>
<organism evidence="2 3">
    <name type="scientific">Elysia crispata</name>
    <name type="common">lettuce slug</name>
    <dbReference type="NCBI Taxonomy" id="231223"/>
    <lineage>
        <taxon>Eukaryota</taxon>
        <taxon>Metazoa</taxon>
        <taxon>Spiralia</taxon>
        <taxon>Lophotrochozoa</taxon>
        <taxon>Mollusca</taxon>
        <taxon>Gastropoda</taxon>
        <taxon>Heterobranchia</taxon>
        <taxon>Euthyneura</taxon>
        <taxon>Panpulmonata</taxon>
        <taxon>Sacoglossa</taxon>
        <taxon>Placobranchoidea</taxon>
        <taxon>Plakobranchidae</taxon>
        <taxon>Elysia</taxon>
    </lineage>
</organism>
<dbReference type="AlphaFoldDB" id="A0AAE1DMJ2"/>
<protein>
    <submittedName>
        <fullName evidence="2">Uncharacterized protein</fullName>
    </submittedName>
</protein>
<keyword evidence="1" id="KW-0732">Signal</keyword>
<evidence type="ECO:0000256" key="1">
    <source>
        <dbReference type="SAM" id="SignalP"/>
    </source>
</evidence>
<feature type="signal peptide" evidence="1">
    <location>
        <begin position="1"/>
        <end position="19"/>
    </location>
</feature>
<evidence type="ECO:0000313" key="3">
    <source>
        <dbReference type="Proteomes" id="UP001283361"/>
    </source>
</evidence>
<dbReference type="EMBL" id="JAWDGP010003377">
    <property type="protein sequence ID" value="KAK3774928.1"/>
    <property type="molecule type" value="Genomic_DNA"/>
</dbReference>
<comment type="caution">
    <text evidence="2">The sequence shown here is derived from an EMBL/GenBank/DDBJ whole genome shotgun (WGS) entry which is preliminary data.</text>
</comment>
<keyword evidence="3" id="KW-1185">Reference proteome</keyword>
<sequence>MKVVQVSLAICLVASFVCGSPDDKQSKFEKLQESLRRSKFFCKSAAAQVDTSSRRELIAAIDKAIDLKEQWTIDLSAYHGYNSNQPGYDDFMANLYQAFDGYKTQFKEDIKDLDDDVMKINVKEELHNLLRDIDSAYTYMGIFG</sequence>
<accession>A0AAE1DMJ2</accession>
<evidence type="ECO:0000313" key="2">
    <source>
        <dbReference type="EMBL" id="KAK3774928.1"/>
    </source>
</evidence>